<name>W0SIN1_9PROT</name>
<keyword evidence="3" id="KW-1185">Reference proteome</keyword>
<dbReference type="InterPro" id="IPR003814">
    <property type="entry name" value="FmdEsu_dom"/>
</dbReference>
<feature type="domain" description="Formylmethanofuran dehydrogenase subunit E" evidence="1">
    <location>
        <begin position="43"/>
        <end position="187"/>
    </location>
</feature>
<dbReference type="RefSeq" id="WP_041100316.1">
    <property type="nucleotide sequence ID" value="NZ_AP012547.1"/>
</dbReference>
<organism evidence="2 3">
    <name type="scientific">Sulfuritalea hydrogenivorans sk43H</name>
    <dbReference type="NCBI Taxonomy" id="1223802"/>
    <lineage>
        <taxon>Bacteria</taxon>
        <taxon>Pseudomonadati</taxon>
        <taxon>Pseudomonadota</taxon>
        <taxon>Betaproteobacteria</taxon>
        <taxon>Nitrosomonadales</taxon>
        <taxon>Sterolibacteriaceae</taxon>
        <taxon>Sulfuritalea</taxon>
    </lineage>
</organism>
<dbReference type="AlphaFoldDB" id="W0SIN1"/>
<dbReference type="HOGENOM" id="CLU_1253797_0_0_4"/>
<dbReference type="EMBL" id="AP012547">
    <property type="protein sequence ID" value="BAO30742.1"/>
    <property type="molecule type" value="Genomic_DNA"/>
</dbReference>
<gene>
    <name evidence="2" type="ORF">SUTH_02963</name>
</gene>
<evidence type="ECO:0000313" key="2">
    <source>
        <dbReference type="EMBL" id="BAO30742.1"/>
    </source>
</evidence>
<dbReference type="STRING" id="1223802.SUTH_02963"/>
<evidence type="ECO:0000259" key="1">
    <source>
        <dbReference type="Pfam" id="PF02663"/>
    </source>
</evidence>
<dbReference type="Pfam" id="PF02663">
    <property type="entry name" value="FmdE"/>
    <property type="match status" value="1"/>
</dbReference>
<reference evidence="2 3" key="1">
    <citation type="journal article" date="2014" name="Syst. Appl. Microbiol.">
        <title>Complete genomes of freshwater sulfur oxidizers Sulfuricella denitrificans skB26 and Sulfuritalea hydrogenivorans sk43H: genetic insights into the sulfur oxidation pathway of betaproteobacteria.</title>
        <authorList>
            <person name="Watanabe T."/>
            <person name="Kojima H."/>
            <person name="Fukui M."/>
        </authorList>
    </citation>
    <scope>NUCLEOTIDE SEQUENCE [LARGE SCALE GENOMIC DNA]</scope>
    <source>
        <strain evidence="2">DSM22779</strain>
    </source>
</reference>
<accession>W0SIN1</accession>
<sequence length="204" mass="22236">MQTPAFYGAVRSLTVHDPLAEFLGAAEGGRIEYHYVDAVKLAGHSCPTVAAAYWMTLKGLASLYPGSLPERGGIRVEFHQDRLSGVTGVIANVVAMLTGATHDTGFKGIGGRFDRRKLLYFSADVAEEIRFTRVDTGQAVDVSAHLQGVPFAPRTPELMQKCLDGSATPQEASEFRENWQARVRALLLDHGDDEEVFPVHPVRA</sequence>
<dbReference type="KEGG" id="shd:SUTH_02963"/>
<dbReference type="Proteomes" id="UP000031637">
    <property type="component" value="Chromosome"/>
</dbReference>
<proteinExistence type="predicted"/>
<protein>
    <recommendedName>
        <fullName evidence="1">Formylmethanofuran dehydrogenase subunit E domain-containing protein</fullName>
    </recommendedName>
</protein>
<dbReference type="OrthoDB" id="259311at2"/>
<evidence type="ECO:0000313" key="3">
    <source>
        <dbReference type="Proteomes" id="UP000031637"/>
    </source>
</evidence>